<dbReference type="STRING" id="92947.BVG79_01066"/>
<dbReference type="AlphaFoldDB" id="A0A1W6NYU2"/>
<accession>A0A1W6NYU2</accession>
<name>A0A1W6NYU2_9RHOB</name>
<dbReference type="Proteomes" id="UP000242447">
    <property type="component" value="Chromosome"/>
</dbReference>
<reference evidence="1 2" key="1">
    <citation type="submission" date="2017-02" db="EMBL/GenBank/DDBJ databases">
        <title>Ketogulonicigenium robustum SPU B003 Genome sequencing and assembly.</title>
        <authorList>
            <person name="Li Y."/>
            <person name="Liu L."/>
            <person name="Wang C."/>
            <person name="Zhang M."/>
            <person name="Zhang T."/>
            <person name="Zhang Y."/>
        </authorList>
    </citation>
    <scope>NUCLEOTIDE SEQUENCE [LARGE SCALE GENOMIC DNA]</scope>
    <source>
        <strain evidence="1 2">SPU_B003</strain>
    </source>
</reference>
<organism evidence="1 2">
    <name type="scientific">Ketogulonicigenium robustum</name>
    <dbReference type="NCBI Taxonomy" id="92947"/>
    <lineage>
        <taxon>Bacteria</taxon>
        <taxon>Pseudomonadati</taxon>
        <taxon>Pseudomonadota</taxon>
        <taxon>Alphaproteobacteria</taxon>
        <taxon>Rhodobacterales</taxon>
        <taxon>Roseobacteraceae</taxon>
        <taxon>Ketogulonicigenium</taxon>
    </lineage>
</organism>
<sequence>MYIAFITSATHEPLAQMEVPMFDARYTPRLTEFSAEIETIVPVTAHFETTGRTEHETARLVGISVAGRYFPSSDFGGFAPAFIAECRDEAERAEARAI</sequence>
<gene>
    <name evidence="1" type="ORF">BVG79_01066</name>
</gene>
<proteinExistence type="predicted"/>
<keyword evidence="2" id="KW-1185">Reference proteome</keyword>
<evidence type="ECO:0000313" key="2">
    <source>
        <dbReference type="Proteomes" id="UP000242447"/>
    </source>
</evidence>
<protein>
    <submittedName>
        <fullName evidence="1">Uncharacterized protein</fullName>
    </submittedName>
</protein>
<dbReference type="EMBL" id="CP019937">
    <property type="protein sequence ID" value="ARO14412.1"/>
    <property type="molecule type" value="Genomic_DNA"/>
</dbReference>
<dbReference type="KEGG" id="kro:BVG79_01066"/>
<evidence type="ECO:0000313" key="1">
    <source>
        <dbReference type="EMBL" id="ARO14412.1"/>
    </source>
</evidence>